<dbReference type="STRING" id="6412.T1FJ39"/>
<dbReference type="EMBL" id="KB097792">
    <property type="protein sequence ID" value="ESN89928.1"/>
    <property type="molecule type" value="Genomic_DNA"/>
</dbReference>
<dbReference type="PANTHER" id="PTHR10166">
    <property type="entry name" value="VOLTAGE-DEPENDENT CALCIUM CHANNEL SUBUNIT ALPHA-2/DELTA-RELATED"/>
    <property type="match status" value="1"/>
</dbReference>
<evidence type="ECO:0000256" key="7">
    <source>
        <dbReference type="ARBA" id="ARBA00023180"/>
    </source>
</evidence>
<proteinExistence type="predicted"/>
<dbReference type="InParanoid" id="T1FJ39"/>
<dbReference type="eggNOG" id="KOG2353">
    <property type="taxonomic scope" value="Eukaryota"/>
</dbReference>
<dbReference type="InterPro" id="IPR036465">
    <property type="entry name" value="vWFA_dom_sf"/>
</dbReference>
<gene>
    <name evidence="11" type="primary">20208838</name>
    <name evidence="10" type="ORF">HELRODRAFT_183049</name>
</gene>
<dbReference type="SUPFAM" id="SSF53300">
    <property type="entry name" value="vWA-like"/>
    <property type="match status" value="1"/>
</dbReference>
<dbReference type="GO" id="GO:0005891">
    <property type="term" value="C:voltage-gated calcium channel complex"/>
    <property type="evidence" value="ECO:0000318"/>
    <property type="project" value="GO_Central"/>
</dbReference>
<dbReference type="RefSeq" id="XP_009032011.1">
    <property type="nucleotide sequence ID" value="XM_009033763.1"/>
</dbReference>
<evidence type="ECO:0000256" key="8">
    <source>
        <dbReference type="SAM" id="MobiDB-lite"/>
    </source>
</evidence>
<dbReference type="HOGENOM" id="CLU_273889_0_0_1"/>
<dbReference type="InterPro" id="IPR051173">
    <property type="entry name" value="Ca_channel_alpha-2/delta"/>
</dbReference>
<dbReference type="GeneID" id="20208838"/>
<protein>
    <recommendedName>
        <fullName evidence="9">VWA N-terminal domain-containing protein</fullName>
    </recommendedName>
</protein>
<keyword evidence="7" id="KW-0325">Glycoprotein</keyword>
<dbReference type="Proteomes" id="UP000015101">
    <property type="component" value="Unassembled WGS sequence"/>
</dbReference>
<feature type="domain" description="VWA N-terminal" evidence="9">
    <location>
        <begin position="135"/>
        <end position="205"/>
    </location>
</feature>
<evidence type="ECO:0000313" key="12">
    <source>
        <dbReference type="Proteomes" id="UP000015101"/>
    </source>
</evidence>
<dbReference type="FunFam" id="3.30.450.20:FF:000267">
    <property type="entry name" value="Voltage-dependent calcium channel subunit alpha-2/delta-1"/>
    <property type="match status" value="1"/>
</dbReference>
<feature type="compositionally biased region" description="Low complexity" evidence="8">
    <location>
        <begin position="367"/>
        <end position="379"/>
    </location>
</feature>
<dbReference type="KEGG" id="hro:HELRODRAFT_183049"/>
<dbReference type="EnsemblMetazoa" id="HelroT183049">
    <property type="protein sequence ID" value="HelroP183049"/>
    <property type="gene ID" value="HelroG183049"/>
</dbReference>
<organism evidence="11 12">
    <name type="scientific">Helobdella robusta</name>
    <name type="common">Californian leech</name>
    <dbReference type="NCBI Taxonomy" id="6412"/>
    <lineage>
        <taxon>Eukaryota</taxon>
        <taxon>Metazoa</taxon>
        <taxon>Spiralia</taxon>
        <taxon>Lophotrochozoa</taxon>
        <taxon>Annelida</taxon>
        <taxon>Clitellata</taxon>
        <taxon>Hirudinea</taxon>
        <taxon>Rhynchobdellida</taxon>
        <taxon>Glossiphoniidae</taxon>
        <taxon>Helobdella</taxon>
    </lineage>
</organism>
<evidence type="ECO:0000259" key="9">
    <source>
        <dbReference type="Pfam" id="PF08399"/>
    </source>
</evidence>
<dbReference type="OrthoDB" id="10054666at2759"/>
<keyword evidence="4" id="KW-0106">Calcium</keyword>
<reference evidence="12" key="1">
    <citation type="submission" date="2012-12" db="EMBL/GenBank/DDBJ databases">
        <authorList>
            <person name="Hellsten U."/>
            <person name="Grimwood J."/>
            <person name="Chapman J.A."/>
            <person name="Shapiro H."/>
            <person name="Aerts A."/>
            <person name="Otillar R.P."/>
            <person name="Terry A.Y."/>
            <person name="Boore J.L."/>
            <person name="Simakov O."/>
            <person name="Marletaz F."/>
            <person name="Cho S.-J."/>
            <person name="Edsinger-Gonzales E."/>
            <person name="Havlak P."/>
            <person name="Kuo D.-H."/>
            <person name="Larsson T."/>
            <person name="Lv J."/>
            <person name="Arendt D."/>
            <person name="Savage R."/>
            <person name="Osoegawa K."/>
            <person name="de Jong P."/>
            <person name="Lindberg D.R."/>
            <person name="Seaver E.C."/>
            <person name="Weisblat D.A."/>
            <person name="Putnam N.H."/>
            <person name="Grigoriev I.V."/>
            <person name="Rokhsar D.S."/>
        </authorList>
    </citation>
    <scope>NUCLEOTIDE SEQUENCE</scope>
</reference>
<keyword evidence="2" id="KW-0812">Transmembrane</keyword>
<evidence type="ECO:0000256" key="5">
    <source>
        <dbReference type="ARBA" id="ARBA00022989"/>
    </source>
</evidence>
<dbReference type="Gene3D" id="3.30.450.20">
    <property type="entry name" value="PAS domain"/>
    <property type="match status" value="2"/>
</dbReference>
<evidence type="ECO:0000313" key="11">
    <source>
        <dbReference type="EnsemblMetazoa" id="HelroP183049"/>
    </source>
</evidence>
<dbReference type="AlphaFoldDB" id="T1FJ39"/>
<dbReference type="PANTHER" id="PTHR10166:SF43">
    <property type="entry name" value="VWA N-TERMINAL DOMAIN-CONTAINING PROTEIN"/>
    <property type="match status" value="1"/>
</dbReference>
<evidence type="ECO:0000256" key="1">
    <source>
        <dbReference type="ARBA" id="ARBA00004479"/>
    </source>
</evidence>
<keyword evidence="12" id="KW-1185">Reference proteome</keyword>
<evidence type="ECO:0000256" key="2">
    <source>
        <dbReference type="ARBA" id="ARBA00022692"/>
    </source>
</evidence>
<keyword evidence="6" id="KW-0472">Membrane</keyword>
<dbReference type="GO" id="GO:0005245">
    <property type="term" value="F:voltage-gated calcium channel activity"/>
    <property type="evidence" value="ECO:0000318"/>
    <property type="project" value="GO_Central"/>
</dbReference>
<evidence type="ECO:0000256" key="3">
    <source>
        <dbReference type="ARBA" id="ARBA00022729"/>
    </source>
</evidence>
<evidence type="ECO:0000313" key="10">
    <source>
        <dbReference type="EMBL" id="ESN89928.1"/>
    </source>
</evidence>
<dbReference type="Gene3D" id="3.40.50.410">
    <property type="entry name" value="von Willebrand factor, type A domain"/>
    <property type="match status" value="1"/>
</dbReference>
<comment type="subcellular location">
    <subcellularLocation>
        <location evidence="1">Membrane</location>
        <topology evidence="1">Single-pass type I membrane protein</topology>
    </subcellularLocation>
</comment>
<evidence type="ECO:0000256" key="4">
    <source>
        <dbReference type="ARBA" id="ARBA00022837"/>
    </source>
</evidence>
<dbReference type="InterPro" id="IPR013608">
    <property type="entry name" value="VWA_N"/>
</dbReference>
<reference evidence="11" key="3">
    <citation type="submission" date="2015-06" db="UniProtKB">
        <authorList>
            <consortium name="EnsemblMetazoa"/>
        </authorList>
    </citation>
    <scope>IDENTIFICATION</scope>
</reference>
<dbReference type="EMBL" id="AMQM01008547">
    <property type="status" value="NOT_ANNOTATED_CDS"/>
    <property type="molecule type" value="Genomic_DNA"/>
</dbReference>
<sequence>MPKPVGYYSYSKEDVGTLSGDVQNWAMMIQNYILQLANDGIKREYTQSLFDSANYTYEDKDGDHLVQQVKASLGEYFLKKKKVAKALAEKVIELYDRQLLRNWTSGQSRLYTLNKSIYRDSDIPSRFPDQLIFSPYFKQPVSFVSSTVKISDEVPRDDRETIDTVAWSAGLEDIFKKNSKLDPQLRWQYFGSTAGLVRIYPGREWNTNFAGFYDDYDPRLRPWYIAATSGPKDVVVILDCRWHEYRTEVLSCQAENMVQATLAHKKDLIAKIQKLKPGGTSEMERGFELAFDLLNGRTKTGCQSIIVFVTDGLDTDGEDVRCGPGQYSRSGFTAGPICRYNWTKVWQMVDTRIIYQKKHNDAEVSKEFTANNNNNNNDNDTTDKSRTTTTTTLNEENKYTRTANDPNYKHDIFLAPPTRIFSYLTVEDGEEFPGRISCPHRGSFKKISTGVNLISQMFDYFDFLSSNSRTDEGLWTSPYLDSWGLSLIVTRALPCISKVTGKVIGVVGVDATVEDIENFLNRHQWGSVYSFLMNTDGETIFHPRLKASENLVADPIFIPIEQLEQDKEGNPKEFSKIVKDMKAGLTGSLIIPHSRPGRKKGEYTAATFYYAALDDSEFAFAFSLSDTDKVFRRAQQPKNLDTYDKSFFNLLIEYNSTLGRSELKGVFDYLQVKENEKRFPGLRVSYLHSSIFLSPKCHCDPNSYFYDDDLARKTVDAHLYINNQTGDDGCDKGGRYVKGLRADVFISQPVEKLWRTRSFDGIEDVKWTYVAMRSGVFRTYPAHRSRRNYDPTSRDWYKRANKAPSKTAISTAYPDSAGVGKIITLSRALFEGMTSRTTEECLTISTVGPWPGGCVCQKDEDCVSAQCYLSVAPGPNKDLPRCATERVEAVTSLDILYKRFHEITMALMQASNGKRSCGQTYLCPDGEEVCETRCYLFDDRANMITDPDFLTANDLDERKYKGVTMGKKEGEIMKELIYKHGFFQRKESLDFQDVCSISPYAPKVTLEGIPQTPEELDNYYKNKGPIPKFTNEYGCITDVVEYFVMESALGPSGVISGNVSGPCMSGYYHVTALPKTNLFLLVIENWKQYKDTFFFNFNCKITQSIVNSGSYRIINGTCAHTDIARSTLAQMGKCPMLRNVNITCRYNRDVSVKYSRIVAPLKNIGTVYLMSVLYF</sequence>
<accession>T1FJ39</accession>
<keyword evidence="3" id="KW-0732">Signal</keyword>
<dbReference type="CDD" id="cd18773">
    <property type="entry name" value="PDC1_HK_sensor"/>
    <property type="match status" value="1"/>
</dbReference>
<evidence type="ECO:0000256" key="6">
    <source>
        <dbReference type="ARBA" id="ARBA00023136"/>
    </source>
</evidence>
<keyword evidence="5" id="KW-1133">Transmembrane helix</keyword>
<reference evidence="10 12" key="2">
    <citation type="journal article" date="2013" name="Nature">
        <title>Insights into bilaterian evolution from three spiralian genomes.</title>
        <authorList>
            <person name="Simakov O."/>
            <person name="Marletaz F."/>
            <person name="Cho S.J."/>
            <person name="Edsinger-Gonzales E."/>
            <person name="Havlak P."/>
            <person name="Hellsten U."/>
            <person name="Kuo D.H."/>
            <person name="Larsson T."/>
            <person name="Lv J."/>
            <person name="Arendt D."/>
            <person name="Savage R."/>
            <person name="Osoegawa K."/>
            <person name="de Jong P."/>
            <person name="Grimwood J."/>
            <person name="Chapman J.A."/>
            <person name="Shapiro H."/>
            <person name="Aerts A."/>
            <person name="Otillar R.P."/>
            <person name="Terry A.Y."/>
            <person name="Boore J.L."/>
            <person name="Grigoriev I.V."/>
            <person name="Lindberg D.R."/>
            <person name="Seaver E.C."/>
            <person name="Weisblat D.A."/>
            <person name="Putnam N.H."/>
            <person name="Rokhsar D.S."/>
        </authorList>
    </citation>
    <scope>NUCLEOTIDE SEQUENCE</scope>
</reference>
<dbReference type="OMA" id="VQNWATL"/>
<dbReference type="CTD" id="20208838"/>
<name>T1FJ39_HELRO</name>
<dbReference type="Pfam" id="PF08399">
    <property type="entry name" value="VWA_N"/>
    <property type="match status" value="1"/>
</dbReference>
<feature type="region of interest" description="Disordered" evidence="8">
    <location>
        <begin position="367"/>
        <end position="391"/>
    </location>
</feature>